<dbReference type="EMBL" id="NEDP02004076">
    <property type="protein sequence ID" value="OWF46808.1"/>
    <property type="molecule type" value="Genomic_DNA"/>
</dbReference>
<feature type="region of interest" description="Disordered" evidence="1">
    <location>
        <begin position="247"/>
        <end position="277"/>
    </location>
</feature>
<feature type="domain" description="OTU" evidence="2">
    <location>
        <begin position="526"/>
        <end position="659"/>
    </location>
</feature>
<gene>
    <name evidence="3" type="ORF">KP79_PYT22274</name>
</gene>
<feature type="compositionally biased region" description="Low complexity" evidence="1">
    <location>
        <begin position="755"/>
        <end position="768"/>
    </location>
</feature>
<feature type="region of interest" description="Disordered" evidence="1">
    <location>
        <begin position="137"/>
        <end position="193"/>
    </location>
</feature>
<dbReference type="InterPro" id="IPR003323">
    <property type="entry name" value="OTU_dom"/>
</dbReference>
<evidence type="ECO:0000259" key="2">
    <source>
        <dbReference type="PROSITE" id="PS50802"/>
    </source>
</evidence>
<feature type="compositionally biased region" description="Low complexity" evidence="1">
    <location>
        <begin position="776"/>
        <end position="793"/>
    </location>
</feature>
<feature type="compositionally biased region" description="Acidic residues" evidence="1">
    <location>
        <begin position="1"/>
        <end position="13"/>
    </location>
</feature>
<feature type="compositionally biased region" description="Acidic residues" evidence="1">
    <location>
        <begin position="802"/>
        <end position="817"/>
    </location>
</feature>
<name>A0A210QDR1_MIZYE</name>
<dbReference type="InterPro" id="IPR046906">
    <property type="entry name" value="Mab-21_HhH/H2TH-like"/>
</dbReference>
<feature type="compositionally biased region" description="Polar residues" evidence="1">
    <location>
        <begin position="427"/>
        <end position="452"/>
    </location>
</feature>
<dbReference type="Proteomes" id="UP000242188">
    <property type="component" value="Unassembled WGS sequence"/>
</dbReference>
<feature type="compositionally biased region" description="Basic residues" evidence="1">
    <location>
        <begin position="672"/>
        <end position="697"/>
    </location>
</feature>
<dbReference type="PANTHER" id="PTHR10656">
    <property type="entry name" value="CELL FATE DETERMINING PROTEIN MAB21-RELATED"/>
    <property type="match status" value="1"/>
</dbReference>
<feature type="compositionally biased region" description="Basic and acidic residues" evidence="1">
    <location>
        <begin position="706"/>
        <end position="749"/>
    </location>
</feature>
<dbReference type="Pfam" id="PF20266">
    <property type="entry name" value="Mab-21_C"/>
    <property type="match status" value="1"/>
</dbReference>
<accession>A0A210QDR1</accession>
<dbReference type="InterPro" id="IPR038765">
    <property type="entry name" value="Papain-like_cys_pep_sf"/>
</dbReference>
<feature type="region of interest" description="Disordered" evidence="1">
    <location>
        <begin position="672"/>
        <end position="821"/>
    </location>
</feature>
<evidence type="ECO:0000313" key="3">
    <source>
        <dbReference type="EMBL" id="OWF46808.1"/>
    </source>
</evidence>
<dbReference type="SMART" id="SM01265">
    <property type="entry name" value="Mab-21"/>
    <property type="match status" value="1"/>
</dbReference>
<reference evidence="3 4" key="1">
    <citation type="journal article" date="2017" name="Nat. Ecol. Evol.">
        <title>Scallop genome provides insights into evolution of bilaterian karyotype and development.</title>
        <authorList>
            <person name="Wang S."/>
            <person name="Zhang J."/>
            <person name="Jiao W."/>
            <person name="Li J."/>
            <person name="Xun X."/>
            <person name="Sun Y."/>
            <person name="Guo X."/>
            <person name="Huan P."/>
            <person name="Dong B."/>
            <person name="Zhang L."/>
            <person name="Hu X."/>
            <person name="Sun X."/>
            <person name="Wang J."/>
            <person name="Zhao C."/>
            <person name="Wang Y."/>
            <person name="Wang D."/>
            <person name="Huang X."/>
            <person name="Wang R."/>
            <person name="Lv J."/>
            <person name="Li Y."/>
            <person name="Zhang Z."/>
            <person name="Liu B."/>
            <person name="Lu W."/>
            <person name="Hui Y."/>
            <person name="Liang J."/>
            <person name="Zhou Z."/>
            <person name="Hou R."/>
            <person name="Li X."/>
            <person name="Liu Y."/>
            <person name="Li H."/>
            <person name="Ning X."/>
            <person name="Lin Y."/>
            <person name="Zhao L."/>
            <person name="Xing Q."/>
            <person name="Dou J."/>
            <person name="Li Y."/>
            <person name="Mao J."/>
            <person name="Guo H."/>
            <person name="Dou H."/>
            <person name="Li T."/>
            <person name="Mu C."/>
            <person name="Jiang W."/>
            <person name="Fu Q."/>
            <person name="Fu X."/>
            <person name="Miao Y."/>
            <person name="Liu J."/>
            <person name="Yu Q."/>
            <person name="Li R."/>
            <person name="Liao H."/>
            <person name="Li X."/>
            <person name="Kong Y."/>
            <person name="Jiang Z."/>
            <person name="Chourrout D."/>
            <person name="Li R."/>
            <person name="Bao Z."/>
        </authorList>
    </citation>
    <scope>NUCLEOTIDE SEQUENCE [LARGE SCALE GENOMIC DNA]</scope>
    <source>
        <strain evidence="3 4">PY_sf001</strain>
    </source>
</reference>
<feature type="region of interest" description="Disordered" evidence="1">
    <location>
        <begin position="63"/>
        <end position="119"/>
    </location>
</feature>
<organism evidence="3 4">
    <name type="scientific">Mizuhopecten yessoensis</name>
    <name type="common">Japanese scallop</name>
    <name type="synonym">Patinopecten yessoensis</name>
    <dbReference type="NCBI Taxonomy" id="6573"/>
    <lineage>
        <taxon>Eukaryota</taxon>
        <taxon>Metazoa</taxon>
        <taxon>Spiralia</taxon>
        <taxon>Lophotrochozoa</taxon>
        <taxon>Mollusca</taxon>
        <taxon>Bivalvia</taxon>
        <taxon>Autobranchia</taxon>
        <taxon>Pteriomorphia</taxon>
        <taxon>Pectinida</taxon>
        <taxon>Pectinoidea</taxon>
        <taxon>Pectinidae</taxon>
        <taxon>Mizuhopecten</taxon>
    </lineage>
</organism>
<keyword evidence="4" id="KW-1185">Reference proteome</keyword>
<feature type="compositionally biased region" description="Polar residues" evidence="1">
    <location>
        <begin position="369"/>
        <end position="404"/>
    </location>
</feature>
<feature type="compositionally biased region" description="Polar residues" evidence="1">
    <location>
        <begin position="65"/>
        <end position="75"/>
    </location>
</feature>
<dbReference type="CDD" id="cd22758">
    <property type="entry name" value="OTU_232R-like"/>
    <property type="match status" value="1"/>
</dbReference>
<feature type="region of interest" description="Disordered" evidence="1">
    <location>
        <begin position="335"/>
        <end position="463"/>
    </location>
</feature>
<feature type="compositionally biased region" description="Basic and acidic residues" evidence="1">
    <location>
        <begin position="166"/>
        <end position="193"/>
    </location>
</feature>
<evidence type="ECO:0000256" key="1">
    <source>
        <dbReference type="SAM" id="MobiDB-lite"/>
    </source>
</evidence>
<dbReference type="PROSITE" id="PS50802">
    <property type="entry name" value="OTU"/>
    <property type="match status" value="1"/>
</dbReference>
<protein>
    <submittedName>
        <fullName evidence="3">Ubiquitin thioesterase</fullName>
    </submittedName>
</protein>
<feature type="compositionally biased region" description="Low complexity" evidence="1">
    <location>
        <begin position="155"/>
        <end position="165"/>
    </location>
</feature>
<dbReference type="PANTHER" id="PTHR10656:SF69">
    <property type="entry name" value="MAB-21-LIKE HHH_H2TH-LIKE DOMAIN-CONTAINING PROTEIN"/>
    <property type="match status" value="1"/>
</dbReference>
<comment type="caution">
    <text evidence="3">The sequence shown here is derived from an EMBL/GenBank/DDBJ whole genome shotgun (WGS) entry which is preliminary data.</text>
</comment>
<dbReference type="OrthoDB" id="6162744at2759"/>
<sequence length="1411" mass="157423">MDDKDDIDDEDDDKPSFSSNMSGPPSLARRVGNMTGSTSVAYLSPMDRMDSKELLFSLLFTTSTDQPSSRFSSSVGRHATPYDDPDEYFSTPTSLPPPPTVKATSEGHSQPKEEETVRDLEIKIEELQARLVEKKMLEKKEQLPSSVNNSVQGRSSDSSDNNDYDTIVKVERSNSNEGQEEWKKPSEKAGDSRDVVIENNVHAPFISANAKEVPISKLLKKDSFNKIKFNQEDFLNSILSSPQTSVKRVSEGEGTGACKIPPHAKKHGIGISNKDMQPIPKQIADGVIKDFKSAGRFEEGIGRNVDSGWETIEEGVFENKFLETDIPQEVVEIALPPDPNIPHTRSRRTEGYDYTEQNSFDFDRMNPIDSKSNSVDNFQNENIPGKTLSTNENCPDSRNQSMYSKESVEYSDLPPLKYPDHSPINPPSTAGDGQNPLLSNLSNEKSGHSTQLPPKKKSQEMTSLSGENFTFTSELNKDDISGYQEFTNSTKISYSNKVTGNSSLHTVPRYASYMSSLQSLSDHHGFVIKDVTPDGNCMFSAIVDQLRIQGNFDLTPNSLRKTAVEYLRANPKNQDGTHLESFLSTETWLEYLNRMGQESQWGDHMVLQACTEVTGQRIVVFKPNTNKTVLVPTAEESLENTSLTLGHIGESHFVSLRPKDWETNWPLMAHAHRAKMKEKQKLARKKIREIKKSKKQKKTPEPTVSNKEDSTSADEKGKETGSEKGETGSEKAKEAGSEKGKETGSEKGETGSGTGETESGTGETESGTGETGSGTGETESGTEVTETEGATQEVVKEKEPDKDEDDDSDEEEVESDDSQFKTTDDLELVAVDKYCCDEAFSGIPMPHLSFIIRYLLRPCYIADNPDFTDRPVALEGVSAVFIGSATDRLSGVLKNYSCETKTSEALPLPMIVGVTEGFLVYDEADRRGTLMDIKLDTQDCHPGYTRLVPSTPIYWERSGIRWSDERVPWLKHLPMEVSSTEKIIRVASGFRCDGLPTDAMEWVTRERKTTWPSPSLIEAVVQCSCIVVSTAHANSLLKDVEWQFVFYEAEQRLITSLSKPQRYCFRVFKILVDTCTKSLPTRIKTVHLKSVMFYALELICGSTWADNCGGCIMYLLSKLESHVSQKCLPNYIISSNNMIDHYSDEVLSAIARRLRSIRLFPIPTVVFLAESHGINQTYMIAPVLEDISTFKRDKNLDTTIKEAFVPGVILLAKAYLTSDGKMVGELFQMAFKEYQSSRKDHSSRIQTCPSFKDFVTEILNKETVMTRCALAKVLDKHLDMDISASVQESRDVMVAKDIIDPDYSGPVADVPINRAVLHCTLSQMKVLDELAHSLFMSGKFSDAATLLECAIAKTDTARSEMIDIGDIENPDLKADFLRQNSIKAKKVDNQYRLMCQHLSQCRMVFDFTGHR</sequence>
<proteinExistence type="predicted"/>
<dbReference type="InterPro" id="IPR024810">
    <property type="entry name" value="MAB21L/cGLR"/>
</dbReference>
<evidence type="ECO:0000313" key="4">
    <source>
        <dbReference type="Proteomes" id="UP000242188"/>
    </source>
</evidence>
<feature type="compositionally biased region" description="Basic and acidic residues" evidence="1">
    <location>
        <begin position="109"/>
        <end position="119"/>
    </location>
</feature>
<dbReference type="Gene3D" id="1.10.1410.40">
    <property type="match status" value="1"/>
</dbReference>
<dbReference type="Gene3D" id="3.90.70.80">
    <property type="match status" value="1"/>
</dbReference>
<dbReference type="SUPFAM" id="SSF54001">
    <property type="entry name" value="Cysteine proteinases"/>
    <property type="match status" value="1"/>
</dbReference>
<feature type="compositionally biased region" description="Polar residues" evidence="1">
    <location>
        <begin position="143"/>
        <end position="154"/>
    </location>
</feature>
<dbReference type="Pfam" id="PF02338">
    <property type="entry name" value="OTU"/>
    <property type="match status" value="1"/>
</dbReference>
<feature type="region of interest" description="Disordered" evidence="1">
    <location>
        <begin position="1"/>
        <end position="33"/>
    </location>
</feature>